<name>A0A068SG20_9FUNG</name>
<comment type="subcellular location">
    <subcellularLocation>
        <location evidence="2 6">Cytoplasm</location>
    </subcellularLocation>
</comment>
<protein>
    <recommendedName>
        <fullName evidence="6">Serine/threonine-protein phosphatase 2A activator</fullName>
        <ecNumber evidence="6">5.2.1.8</ecNumber>
    </recommendedName>
    <alternativeName>
        <fullName evidence="6">Phosphotyrosyl phosphatase activator</fullName>
    </alternativeName>
</protein>
<comment type="similarity">
    <text evidence="6">Belongs to the PTPA-type PPIase family.</text>
</comment>
<dbReference type="AlphaFoldDB" id="A0A068SG20"/>
<dbReference type="SUPFAM" id="SSF140984">
    <property type="entry name" value="PTPA-like"/>
    <property type="match status" value="1"/>
</dbReference>
<evidence type="ECO:0000256" key="6">
    <source>
        <dbReference type="RuleBase" id="RU361210"/>
    </source>
</evidence>
<evidence type="ECO:0000256" key="3">
    <source>
        <dbReference type="ARBA" id="ARBA00022490"/>
    </source>
</evidence>
<dbReference type="STRING" id="1263082.A0A068SG20"/>
<dbReference type="GO" id="GO:0008160">
    <property type="term" value="F:protein tyrosine phosphatase activator activity"/>
    <property type="evidence" value="ECO:0007669"/>
    <property type="project" value="TreeGrafter"/>
</dbReference>
<dbReference type="GO" id="GO:0005634">
    <property type="term" value="C:nucleus"/>
    <property type="evidence" value="ECO:0007669"/>
    <property type="project" value="TreeGrafter"/>
</dbReference>
<accession>A0A068SG20</accession>
<dbReference type="GO" id="GO:0003755">
    <property type="term" value="F:peptidyl-prolyl cis-trans isomerase activity"/>
    <property type="evidence" value="ECO:0007669"/>
    <property type="project" value="UniProtKB-KW"/>
</dbReference>
<proteinExistence type="inferred from homology"/>
<dbReference type="FunFam" id="1.20.120.1150:FF:000002">
    <property type="entry name" value="Serine/threonine-protein phosphatase 2A activator"/>
    <property type="match status" value="1"/>
</dbReference>
<comment type="catalytic activity">
    <reaction evidence="1 6">
        <text>[protein]-peptidylproline (omega=180) = [protein]-peptidylproline (omega=0)</text>
        <dbReference type="Rhea" id="RHEA:16237"/>
        <dbReference type="Rhea" id="RHEA-COMP:10747"/>
        <dbReference type="Rhea" id="RHEA-COMP:10748"/>
        <dbReference type="ChEBI" id="CHEBI:83833"/>
        <dbReference type="ChEBI" id="CHEBI:83834"/>
        <dbReference type="EC" id="5.2.1.8"/>
    </reaction>
</comment>
<gene>
    <name evidence="7" type="ORF">LCOR_11712.1</name>
</gene>
<reference evidence="7" key="1">
    <citation type="submission" date="2013-08" db="EMBL/GenBank/DDBJ databases">
        <title>Gene expansion shapes genome architecture in the human pathogen Lichtheimia corymbifera: an evolutionary genomics analysis in the ancient terrestrial Mucorales (Mucoromycotina).</title>
        <authorList>
            <person name="Schwartze V.U."/>
            <person name="Winter S."/>
            <person name="Shelest E."/>
            <person name="Marcet-Houben M."/>
            <person name="Horn F."/>
            <person name="Wehner S."/>
            <person name="Hoffmann K."/>
            <person name="Riege K."/>
            <person name="Sammeth M."/>
            <person name="Nowrousian M."/>
            <person name="Valiante V."/>
            <person name="Linde J."/>
            <person name="Jacobsen I.D."/>
            <person name="Marz M."/>
            <person name="Brakhage A.A."/>
            <person name="Gabaldon T."/>
            <person name="Bocker S."/>
            <person name="Voigt K."/>
        </authorList>
    </citation>
    <scope>NUCLEOTIDE SEQUENCE [LARGE SCALE GENOMIC DNA]</scope>
    <source>
        <strain evidence="7">FSU 9682</strain>
    </source>
</reference>
<evidence type="ECO:0000313" key="7">
    <source>
        <dbReference type="EMBL" id="CDH60935.1"/>
    </source>
</evidence>
<evidence type="ECO:0000256" key="2">
    <source>
        <dbReference type="ARBA" id="ARBA00004496"/>
    </source>
</evidence>
<sequence>MYQTPVKRIITKEHLEQFIQSEAYQTYIDYIVRLNDSVCDLKIDSDVHVSPNVNHILKLLDTLLNFIKEIPAVENSKSRFGNPAFRDFYDRVEASITDLLKPFVPEDAIVEVSRYFVESFGNRRRIDYGTGHEANFMAWLLCLEKLGVLTPEDDKAVVLRIFVKYIAVMRQLQFEYWLEPAGSHGVWGLDDYHFLPFMFGSSQLKNHKYIRPKSIHDQDTVEEFSKSYMYLACIQFINQVKTSASLRWHSPMLDDISACKTWIKVNQGMIKMYKAEVLGKLPIMQHFMFGSLINFEGGVDNAEEEEDECGHNHHQDTFAKGQEYPDCCGIPVPSAIAAAASRSRSQRPIPFD</sequence>
<dbReference type="OrthoDB" id="16120at2759"/>
<dbReference type="Gene3D" id="1.20.120.1150">
    <property type="match status" value="1"/>
</dbReference>
<keyword evidence="3 6" id="KW-0963">Cytoplasm</keyword>
<dbReference type="EC" id="5.2.1.8" evidence="6"/>
<evidence type="ECO:0000256" key="4">
    <source>
        <dbReference type="ARBA" id="ARBA00023110"/>
    </source>
</evidence>
<dbReference type="GO" id="GO:0007052">
    <property type="term" value="P:mitotic spindle organization"/>
    <property type="evidence" value="ECO:0007669"/>
    <property type="project" value="EnsemblFungi"/>
</dbReference>
<dbReference type="PANTHER" id="PTHR10012">
    <property type="entry name" value="SERINE/THREONINE-PROTEIN PHOSPHATASE 2A REGULATORY SUBUNIT B"/>
    <property type="match status" value="1"/>
</dbReference>
<dbReference type="EMBL" id="CBTN010000116">
    <property type="protein sequence ID" value="CDH60935.1"/>
    <property type="molecule type" value="Genomic_DNA"/>
</dbReference>
<comment type="function">
    <text evidence="6">PPIases accelerate the folding of proteins. It catalyzes the cis-trans isomerization of proline imidic peptide bonds in oligopeptides.</text>
</comment>
<dbReference type="GO" id="GO:0005737">
    <property type="term" value="C:cytoplasm"/>
    <property type="evidence" value="ECO:0007669"/>
    <property type="project" value="UniProtKB-SubCell"/>
</dbReference>
<dbReference type="CDD" id="cd04087">
    <property type="entry name" value="PTPA"/>
    <property type="match status" value="1"/>
</dbReference>
<dbReference type="InterPro" id="IPR004327">
    <property type="entry name" value="Phstyr_phstse_ac"/>
</dbReference>
<dbReference type="GO" id="GO:0000159">
    <property type="term" value="C:protein phosphatase type 2A complex"/>
    <property type="evidence" value="ECO:0007669"/>
    <property type="project" value="EnsemblFungi"/>
</dbReference>
<dbReference type="VEuPathDB" id="FungiDB:LCOR_11712.1"/>
<comment type="caution">
    <text evidence="7">The sequence shown here is derived from an EMBL/GenBank/DDBJ whole genome shotgun (WGS) entry which is preliminary data.</text>
</comment>
<dbReference type="InterPro" id="IPR037218">
    <property type="entry name" value="PTPA_sf"/>
</dbReference>
<dbReference type="PANTHER" id="PTHR10012:SF5">
    <property type="entry name" value="SERINE_THREONINE-PROTEIN PHOSPHATASE 2A ACTIVATOR 2"/>
    <property type="match status" value="1"/>
</dbReference>
<dbReference type="GO" id="GO:0006970">
    <property type="term" value="P:response to osmotic stress"/>
    <property type="evidence" value="ECO:0007669"/>
    <property type="project" value="EnsemblFungi"/>
</dbReference>
<keyword evidence="8" id="KW-1185">Reference proteome</keyword>
<evidence type="ECO:0000256" key="5">
    <source>
        <dbReference type="ARBA" id="ARBA00023235"/>
    </source>
</evidence>
<evidence type="ECO:0000256" key="1">
    <source>
        <dbReference type="ARBA" id="ARBA00000971"/>
    </source>
</evidence>
<keyword evidence="4 6" id="KW-0697">Rotamase</keyword>
<dbReference type="Pfam" id="PF03095">
    <property type="entry name" value="PTPA"/>
    <property type="match status" value="1"/>
</dbReference>
<dbReference type="PIRSF" id="PIRSF016325">
    <property type="entry name" value="Phstyr_phstse_ac"/>
    <property type="match status" value="1"/>
</dbReference>
<organism evidence="7 8">
    <name type="scientific">Lichtheimia corymbifera JMRC:FSU:9682</name>
    <dbReference type="NCBI Taxonomy" id="1263082"/>
    <lineage>
        <taxon>Eukaryota</taxon>
        <taxon>Fungi</taxon>
        <taxon>Fungi incertae sedis</taxon>
        <taxon>Mucoromycota</taxon>
        <taxon>Mucoromycotina</taxon>
        <taxon>Mucoromycetes</taxon>
        <taxon>Mucorales</taxon>
        <taxon>Lichtheimiaceae</taxon>
        <taxon>Lichtheimia</taxon>
    </lineage>
</organism>
<dbReference type="Proteomes" id="UP000027586">
    <property type="component" value="Unassembled WGS sequence"/>
</dbReference>
<dbReference type="InterPro" id="IPR043170">
    <property type="entry name" value="PTPA_C_lid"/>
</dbReference>
<keyword evidence="5 6" id="KW-0413">Isomerase</keyword>
<evidence type="ECO:0000313" key="8">
    <source>
        <dbReference type="Proteomes" id="UP000027586"/>
    </source>
</evidence>